<protein>
    <submittedName>
        <fullName evidence="1">Copia protein</fullName>
    </submittedName>
</protein>
<sequence length="229" mass="26727">MSSFMETWKRKSTWRFSHDFILVMKRTRYADSKRHCMDLNSLPEHGRVKVIILSLYNIPFMRLHIPNKVSLSPKESMYLISSKKQENWDARPQGYLFNRTIGLGVKKVQPKKIDFQILYVSGRKSSKWRSKKQNVVAQSNAEAEFQAMTHGICKGLWMKIIFYDLKGPMKLFCDNNSAISITLNLVQHDRTKHIEIDENFKEKLDNGLIFTCSYEAPSGRCFHLRAPCS</sequence>
<name>A0A371HTM0_MUCPR</name>
<dbReference type="OrthoDB" id="1192411at2759"/>
<dbReference type="Proteomes" id="UP000257109">
    <property type="component" value="Unassembled WGS sequence"/>
</dbReference>
<proteinExistence type="predicted"/>
<dbReference type="PANTHER" id="PTHR11439">
    <property type="entry name" value="GAG-POL-RELATED RETROTRANSPOSON"/>
    <property type="match status" value="1"/>
</dbReference>
<feature type="non-terminal residue" evidence="1">
    <location>
        <position position="1"/>
    </location>
</feature>
<evidence type="ECO:0000313" key="2">
    <source>
        <dbReference type="Proteomes" id="UP000257109"/>
    </source>
</evidence>
<reference evidence="1" key="1">
    <citation type="submission" date="2018-05" db="EMBL/GenBank/DDBJ databases">
        <title>Draft genome of Mucuna pruriens seed.</title>
        <authorList>
            <person name="Nnadi N.E."/>
            <person name="Vos R."/>
            <person name="Hasami M.H."/>
            <person name="Devisetty U.K."/>
            <person name="Aguiy J.C."/>
        </authorList>
    </citation>
    <scope>NUCLEOTIDE SEQUENCE [LARGE SCALE GENOMIC DNA]</scope>
    <source>
        <strain evidence="1">JCA_2017</strain>
    </source>
</reference>
<dbReference type="STRING" id="157652.A0A371HTM0"/>
<evidence type="ECO:0000313" key="1">
    <source>
        <dbReference type="EMBL" id="RDY06107.1"/>
    </source>
</evidence>
<keyword evidence="2" id="KW-1185">Reference proteome</keyword>
<dbReference type="AlphaFoldDB" id="A0A371HTM0"/>
<dbReference type="CDD" id="cd09272">
    <property type="entry name" value="RNase_HI_RT_Ty1"/>
    <property type="match status" value="1"/>
</dbReference>
<dbReference type="PANTHER" id="PTHR11439:SF440">
    <property type="entry name" value="INTEGRASE CATALYTIC DOMAIN-CONTAINING PROTEIN"/>
    <property type="match status" value="1"/>
</dbReference>
<comment type="caution">
    <text evidence="1">The sequence shown here is derived from an EMBL/GenBank/DDBJ whole genome shotgun (WGS) entry which is preliminary data.</text>
</comment>
<gene>
    <name evidence="1" type="primary">GIP</name>
    <name evidence="1" type="ORF">CR513_09956</name>
</gene>
<dbReference type="EMBL" id="QJKJ01001750">
    <property type="protein sequence ID" value="RDY06107.1"/>
    <property type="molecule type" value="Genomic_DNA"/>
</dbReference>
<accession>A0A371HTM0</accession>
<organism evidence="1 2">
    <name type="scientific">Mucuna pruriens</name>
    <name type="common">Velvet bean</name>
    <name type="synonym">Dolichos pruriens</name>
    <dbReference type="NCBI Taxonomy" id="157652"/>
    <lineage>
        <taxon>Eukaryota</taxon>
        <taxon>Viridiplantae</taxon>
        <taxon>Streptophyta</taxon>
        <taxon>Embryophyta</taxon>
        <taxon>Tracheophyta</taxon>
        <taxon>Spermatophyta</taxon>
        <taxon>Magnoliopsida</taxon>
        <taxon>eudicotyledons</taxon>
        <taxon>Gunneridae</taxon>
        <taxon>Pentapetalae</taxon>
        <taxon>rosids</taxon>
        <taxon>fabids</taxon>
        <taxon>Fabales</taxon>
        <taxon>Fabaceae</taxon>
        <taxon>Papilionoideae</taxon>
        <taxon>50 kb inversion clade</taxon>
        <taxon>NPAAA clade</taxon>
        <taxon>indigoferoid/millettioid clade</taxon>
        <taxon>Phaseoleae</taxon>
        <taxon>Mucuna</taxon>
    </lineage>
</organism>